<organism evidence="1 2">
    <name type="scientific">Ceutorhynchus assimilis</name>
    <name type="common">cabbage seed weevil</name>
    <dbReference type="NCBI Taxonomy" id="467358"/>
    <lineage>
        <taxon>Eukaryota</taxon>
        <taxon>Metazoa</taxon>
        <taxon>Ecdysozoa</taxon>
        <taxon>Arthropoda</taxon>
        <taxon>Hexapoda</taxon>
        <taxon>Insecta</taxon>
        <taxon>Pterygota</taxon>
        <taxon>Neoptera</taxon>
        <taxon>Endopterygota</taxon>
        <taxon>Coleoptera</taxon>
        <taxon>Polyphaga</taxon>
        <taxon>Cucujiformia</taxon>
        <taxon>Curculionidae</taxon>
        <taxon>Ceutorhynchinae</taxon>
        <taxon>Ceutorhynchus</taxon>
    </lineage>
</organism>
<reference evidence="1" key="1">
    <citation type="submission" date="2022-01" db="EMBL/GenBank/DDBJ databases">
        <authorList>
            <person name="King R."/>
        </authorList>
    </citation>
    <scope>NUCLEOTIDE SEQUENCE</scope>
</reference>
<sequence>MTIGRASKFFKFTIIAFVALIFLLVATRNNISQDDGSNDDIFDQVAQEKKIDKEGTNNNIAALSVTDAPLKEEVTEKTEPPSVKNDELELADYEKMPGAFLKSNLPAPINQTYCNFNYKLPFELNYSNKDLAFPPQEGEESQYRVLYNITEAYWVKKVPQVTYCTHMTANFANFIPELLRRWDGLVTVAAYVPDIDVAFFLEQINQFCYCEPEMHRVSIHIVTHKLIPFSMQNITFKRPGTCAPLDSAKIPIYKDYDESSAYQVNIMRNTARTSALTKYVLVSDIELMPSKNLSKQFLEFVAKYPKPDPKKVFVVPIFEVEKDYPIPDNKEELLKLLADQRAVYFHGLVCAHCQRFPGIEKWLETGYSPQIKGLLEVKRHDPYHRWEPLFIGTNAEPLYSERLSWEGLQDKMTQSLEMCLQNYTYVILDNAFLCHWPGIKREVYKNRFPALVEVNQKFFKEIVADFLRHYPNIKECNADFEYNFENPPRGKKKS</sequence>
<dbReference type="Proteomes" id="UP001152799">
    <property type="component" value="Chromosome 11"/>
</dbReference>
<evidence type="ECO:0000313" key="2">
    <source>
        <dbReference type="Proteomes" id="UP001152799"/>
    </source>
</evidence>
<dbReference type="EMBL" id="OU892287">
    <property type="protein sequence ID" value="CAG9762432.1"/>
    <property type="molecule type" value="Genomic_DNA"/>
</dbReference>
<dbReference type="AlphaFoldDB" id="A0A9N9MHS5"/>
<dbReference type="Pfam" id="PF13896">
    <property type="entry name" value="Glyco_transf_49"/>
    <property type="match status" value="1"/>
</dbReference>
<evidence type="ECO:0008006" key="3">
    <source>
        <dbReference type="Google" id="ProtNLM"/>
    </source>
</evidence>
<dbReference type="PANTHER" id="PTHR47412">
    <property type="entry name" value="FI01434P-RELATED"/>
    <property type="match status" value="1"/>
</dbReference>
<dbReference type="OrthoDB" id="9974378at2759"/>
<accession>A0A9N9MHS5</accession>
<keyword evidence="2" id="KW-1185">Reference proteome</keyword>
<protein>
    <recommendedName>
        <fullName evidence="3">N-acetyllactosaminide beta-1,3-N-acetylglucosaminyltransferase</fullName>
    </recommendedName>
</protein>
<gene>
    <name evidence="1" type="ORF">CEUTPL_LOCUS3111</name>
</gene>
<evidence type="ECO:0000313" key="1">
    <source>
        <dbReference type="EMBL" id="CAG9762432.1"/>
    </source>
</evidence>
<name>A0A9N9MHS5_9CUCU</name>
<proteinExistence type="predicted"/>
<dbReference type="PANTHER" id="PTHR47412:SF1">
    <property type="entry name" value="FI01434P-RELATED"/>
    <property type="match status" value="1"/>
</dbReference>